<dbReference type="KEGG" id="pchi:PC41400_14205"/>
<name>A0A410WWW5_9BACL</name>
<dbReference type="PANTHER" id="PTHR30126:SF40">
    <property type="entry name" value="HTH-TYPE TRANSCRIPTIONAL REGULATOR GLTR"/>
    <property type="match status" value="1"/>
</dbReference>
<evidence type="ECO:0000259" key="5">
    <source>
        <dbReference type="PROSITE" id="PS50931"/>
    </source>
</evidence>
<evidence type="ECO:0000256" key="3">
    <source>
        <dbReference type="ARBA" id="ARBA00023125"/>
    </source>
</evidence>
<dbReference type="InterPro" id="IPR005119">
    <property type="entry name" value="LysR_subst-bd"/>
</dbReference>
<dbReference type="Gene3D" id="3.40.190.290">
    <property type="match status" value="1"/>
</dbReference>
<keyword evidence="9" id="KW-1185">Reference proteome</keyword>
<evidence type="ECO:0000313" key="6">
    <source>
        <dbReference type="EMBL" id="MCY9598606.1"/>
    </source>
</evidence>
<dbReference type="Pfam" id="PF03466">
    <property type="entry name" value="LysR_substrate"/>
    <property type="match status" value="1"/>
</dbReference>
<dbReference type="SUPFAM" id="SSF53850">
    <property type="entry name" value="Periplasmic binding protein-like II"/>
    <property type="match status" value="1"/>
</dbReference>
<feature type="domain" description="HTH lysR-type" evidence="5">
    <location>
        <begin position="1"/>
        <end position="58"/>
    </location>
</feature>
<dbReference type="PANTHER" id="PTHR30126">
    <property type="entry name" value="HTH-TYPE TRANSCRIPTIONAL REGULATOR"/>
    <property type="match status" value="1"/>
</dbReference>
<comment type="similarity">
    <text evidence="1">Belongs to the LysR transcriptional regulatory family.</text>
</comment>
<dbReference type="InterPro" id="IPR036390">
    <property type="entry name" value="WH_DNA-bd_sf"/>
</dbReference>
<dbReference type="AlphaFoldDB" id="A0A410WWW5"/>
<organism evidence="7 8">
    <name type="scientific">Paenibacillus chitinolyticus</name>
    <dbReference type="NCBI Taxonomy" id="79263"/>
    <lineage>
        <taxon>Bacteria</taxon>
        <taxon>Bacillati</taxon>
        <taxon>Bacillota</taxon>
        <taxon>Bacilli</taxon>
        <taxon>Bacillales</taxon>
        <taxon>Paenibacillaceae</taxon>
        <taxon>Paenibacillus</taxon>
    </lineage>
</organism>
<dbReference type="PRINTS" id="PR00039">
    <property type="entry name" value="HTHLYSR"/>
</dbReference>
<keyword evidence="4" id="KW-0804">Transcription</keyword>
<reference evidence="7 8" key="1">
    <citation type="submission" date="2018-01" db="EMBL/GenBank/DDBJ databases">
        <title>The whole genome sequencing and assembly of Paenibacillus chitinolyticus KCCM 41400 strain.</title>
        <authorList>
            <person name="Kim J.-Y."/>
            <person name="Park M.-K."/>
            <person name="Lee Y.-J."/>
            <person name="Yi H."/>
            <person name="Bahn Y.-S."/>
            <person name="Kim J.F."/>
            <person name="Lee D.-W."/>
        </authorList>
    </citation>
    <scope>NUCLEOTIDE SEQUENCE [LARGE SCALE GENOMIC DNA]</scope>
    <source>
        <strain evidence="7 8">KCCM 41400</strain>
    </source>
</reference>
<dbReference type="EMBL" id="CP026520">
    <property type="protein sequence ID" value="QAV18767.1"/>
    <property type="molecule type" value="Genomic_DNA"/>
</dbReference>
<dbReference type="Gene3D" id="1.10.10.10">
    <property type="entry name" value="Winged helix-like DNA-binding domain superfamily/Winged helix DNA-binding domain"/>
    <property type="match status" value="1"/>
</dbReference>
<dbReference type="EMBL" id="JAMDMJ010000033">
    <property type="protein sequence ID" value="MCY9598606.1"/>
    <property type="molecule type" value="Genomic_DNA"/>
</dbReference>
<dbReference type="InterPro" id="IPR000847">
    <property type="entry name" value="LysR_HTH_N"/>
</dbReference>
<proteinExistence type="inferred from homology"/>
<reference evidence="6 9" key="2">
    <citation type="submission" date="2022-05" db="EMBL/GenBank/DDBJ databases">
        <title>Genome Sequencing of Bee-Associated Microbes.</title>
        <authorList>
            <person name="Dunlap C."/>
        </authorList>
    </citation>
    <scope>NUCLEOTIDE SEQUENCE [LARGE SCALE GENOMIC DNA]</scope>
    <source>
        <strain evidence="6 9">NRRL B-23120</strain>
    </source>
</reference>
<evidence type="ECO:0000313" key="9">
    <source>
        <dbReference type="Proteomes" id="UP001527202"/>
    </source>
</evidence>
<dbReference type="GeneID" id="95375965"/>
<evidence type="ECO:0000313" key="7">
    <source>
        <dbReference type="EMBL" id="QAV18767.1"/>
    </source>
</evidence>
<keyword evidence="3" id="KW-0238">DNA-binding</keyword>
<evidence type="ECO:0000313" key="8">
    <source>
        <dbReference type="Proteomes" id="UP000288943"/>
    </source>
</evidence>
<dbReference type="Proteomes" id="UP000288943">
    <property type="component" value="Chromosome"/>
</dbReference>
<dbReference type="SUPFAM" id="SSF46785">
    <property type="entry name" value="Winged helix' DNA-binding domain"/>
    <property type="match status" value="1"/>
</dbReference>
<dbReference type="Pfam" id="PF00126">
    <property type="entry name" value="HTH_1"/>
    <property type="match status" value="1"/>
</dbReference>
<dbReference type="RefSeq" id="WP_042227785.1">
    <property type="nucleotide sequence ID" value="NZ_CP026520.1"/>
</dbReference>
<dbReference type="OrthoDB" id="9803735at2"/>
<dbReference type="InterPro" id="IPR036388">
    <property type="entry name" value="WH-like_DNA-bd_sf"/>
</dbReference>
<keyword evidence="2" id="KW-0805">Transcription regulation</keyword>
<evidence type="ECO:0000256" key="1">
    <source>
        <dbReference type="ARBA" id="ARBA00009437"/>
    </source>
</evidence>
<dbReference type="FunFam" id="1.10.10.10:FF:000001">
    <property type="entry name" value="LysR family transcriptional regulator"/>
    <property type="match status" value="1"/>
</dbReference>
<evidence type="ECO:0000256" key="2">
    <source>
        <dbReference type="ARBA" id="ARBA00023015"/>
    </source>
</evidence>
<gene>
    <name evidence="6" type="ORF">M5X16_22905</name>
    <name evidence="7" type="ORF">PC41400_14205</name>
</gene>
<protein>
    <submittedName>
        <fullName evidence="7">LysR family transcriptional regulator</fullName>
    </submittedName>
</protein>
<dbReference type="GO" id="GO:0000976">
    <property type="term" value="F:transcription cis-regulatory region binding"/>
    <property type="evidence" value="ECO:0007669"/>
    <property type="project" value="TreeGrafter"/>
</dbReference>
<sequence>MNLHALRIFYETAKAGSITGAAEVLRISQPAVTSQIKRFEKEIGMRLFAARGRGISLTDAGQKLLEYARKLFALEEEMEAFVDGYTSGRNGAIRLVSTYLPANFLLPAWVAKFKRDHEEVDFVITTTNSRGAFDSLLNYEAEIAVYGGAGERQPGIHWEELFEDELWFVVPVHHKYANEHITLAEIVKEPFIMREEGSSTREWLFSLCRVHNVSPPQIALQFNGLNETISAVMAGYGTNFISSLVVRDHVERGALARVYVKDILLKNIIAVCTRTDEVLSPPAERFIQMIKASVGAGQALP</sequence>
<evidence type="ECO:0000256" key="4">
    <source>
        <dbReference type="ARBA" id="ARBA00023163"/>
    </source>
</evidence>
<dbReference type="GO" id="GO:0003700">
    <property type="term" value="F:DNA-binding transcription factor activity"/>
    <property type="evidence" value="ECO:0007669"/>
    <property type="project" value="InterPro"/>
</dbReference>
<dbReference type="Proteomes" id="UP001527202">
    <property type="component" value="Unassembled WGS sequence"/>
</dbReference>
<accession>A0A410WWW5</accession>
<dbReference type="PROSITE" id="PS50931">
    <property type="entry name" value="HTH_LYSR"/>
    <property type="match status" value="1"/>
</dbReference>